<dbReference type="AlphaFoldDB" id="A0A3D2XCQ8"/>
<accession>A0A3D2XCQ8</accession>
<sequence length="43" mass="4935">MLLHWISSGMKEDPQKVIHRIGLLFDGNIALSLERSAKLNDTW</sequence>
<evidence type="ECO:0000313" key="2">
    <source>
        <dbReference type="Proteomes" id="UP000262969"/>
    </source>
</evidence>
<proteinExistence type="predicted"/>
<evidence type="ECO:0000313" key="1">
    <source>
        <dbReference type="EMBL" id="HCL04305.1"/>
    </source>
</evidence>
<name>A0A3D2XCQ8_9FIRM</name>
<organism evidence="1 2">
    <name type="scientific">Lachnoclostridium phytofermentans</name>
    <dbReference type="NCBI Taxonomy" id="66219"/>
    <lineage>
        <taxon>Bacteria</taxon>
        <taxon>Bacillati</taxon>
        <taxon>Bacillota</taxon>
        <taxon>Clostridia</taxon>
        <taxon>Lachnospirales</taxon>
        <taxon>Lachnospiraceae</taxon>
    </lineage>
</organism>
<gene>
    <name evidence="1" type="ORF">DHW61_18165</name>
</gene>
<dbReference type="EMBL" id="DPVV01000596">
    <property type="protein sequence ID" value="HCL04305.1"/>
    <property type="molecule type" value="Genomic_DNA"/>
</dbReference>
<feature type="non-terminal residue" evidence="1">
    <location>
        <position position="1"/>
    </location>
</feature>
<dbReference type="Proteomes" id="UP000262969">
    <property type="component" value="Unassembled WGS sequence"/>
</dbReference>
<reference evidence="1 2" key="1">
    <citation type="journal article" date="2018" name="Nat. Biotechnol.">
        <title>A standardized bacterial taxonomy based on genome phylogeny substantially revises the tree of life.</title>
        <authorList>
            <person name="Parks D.H."/>
            <person name="Chuvochina M."/>
            <person name="Waite D.W."/>
            <person name="Rinke C."/>
            <person name="Skarshewski A."/>
            <person name="Chaumeil P.A."/>
            <person name="Hugenholtz P."/>
        </authorList>
    </citation>
    <scope>NUCLEOTIDE SEQUENCE [LARGE SCALE GENOMIC DNA]</scope>
    <source>
        <strain evidence="1">UBA11728</strain>
    </source>
</reference>
<protein>
    <submittedName>
        <fullName evidence="1">TetR family transcriptional regulator</fullName>
    </submittedName>
</protein>
<comment type="caution">
    <text evidence="1">The sequence shown here is derived from an EMBL/GenBank/DDBJ whole genome shotgun (WGS) entry which is preliminary data.</text>
</comment>